<accession>A0ABY9WZR9</accession>
<dbReference type="InterPro" id="IPR036271">
    <property type="entry name" value="Tet_transcr_reg_TetR-rel_C_sf"/>
</dbReference>
<dbReference type="PRINTS" id="PR00455">
    <property type="entry name" value="HTHTETR"/>
</dbReference>
<dbReference type="PANTHER" id="PTHR30055:SF146">
    <property type="entry name" value="HTH-TYPE TRANSCRIPTIONAL DUAL REGULATOR CECR"/>
    <property type="match status" value="1"/>
</dbReference>
<dbReference type="InterPro" id="IPR039536">
    <property type="entry name" value="TetR_C_Proteobacteria"/>
</dbReference>
<dbReference type="InterPro" id="IPR001647">
    <property type="entry name" value="HTH_TetR"/>
</dbReference>
<dbReference type="SUPFAM" id="SSF46689">
    <property type="entry name" value="Homeodomain-like"/>
    <property type="match status" value="1"/>
</dbReference>
<dbReference type="Pfam" id="PF14246">
    <property type="entry name" value="TetR_C_7"/>
    <property type="match status" value="1"/>
</dbReference>
<gene>
    <name evidence="4" type="ORF">F0U60_34425</name>
</gene>
<dbReference type="Gene3D" id="1.10.357.10">
    <property type="entry name" value="Tetracycline Repressor, domain 2"/>
    <property type="match status" value="1"/>
</dbReference>
<reference evidence="4 5" key="1">
    <citation type="submission" date="2019-08" db="EMBL/GenBank/DDBJ databases">
        <title>Archangium and Cystobacter genomes.</title>
        <authorList>
            <person name="Chen I.-C.K."/>
            <person name="Wielgoss S."/>
        </authorList>
    </citation>
    <scope>NUCLEOTIDE SEQUENCE [LARGE SCALE GENOMIC DNA]</scope>
    <source>
        <strain evidence="4 5">Cbm 6</strain>
    </source>
</reference>
<evidence type="ECO:0000259" key="3">
    <source>
        <dbReference type="PROSITE" id="PS50977"/>
    </source>
</evidence>
<organism evidence="4 5">
    <name type="scientific">Archangium minus</name>
    <dbReference type="NCBI Taxonomy" id="83450"/>
    <lineage>
        <taxon>Bacteria</taxon>
        <taxon>Pseudomonadati</taxon>
        <taxon>Myxococcota</taxon>
        <taxon>Myxococcia</taxon>
        <taxon>Myxococcales</taxon>
        <taxon>Cystobacterineae</taxon>
        <taxon>Archangiaceae</taxon>
        <taxon>Archangium</taxon>
    </lineage>
</organism>
<dbReference type="RefSeq" id="WP_395806293.1">
    <property type="nucleotide sequence ID" value="NZ_CP043494.1"/>
</dbReference>
<dbReference type="PANTHER" id="PTHR30055">
    <property type="entry name" value="HTH-TYPE TRANSCRIPTIONAL REGULATOR RUTR"/>
    <property type="match status" value="1"/>
</dbReference>
<dbReference type="SUPFAM" id="SSF48498">
    <property type="entry name" value="Tetracyclin repressor-like, C-terminal domain"/>
    <property type="match status" value="1"/>
</dbReference>
<evidence type="ECO:0000256" key="1">
    <source>
        <dbReference type="ARBA" id="ARBA00023125"/>
    </source>
</evidence>
<keyword evidence="5" id="KW-1185">Reference proteome</keyword>
<sequence length="225" mass="24399">MAGARKTGASKRAASHGRIDKREAILEAAFTVFARQGYAQACVNEIAAEAGVAKPTVYNHLTDKANLFRHAMEAAAERALAADLAAIERLADRGNDDLRAALEDVGYRLLRAHDDARAWALRRLLYAEIVRDPELLDIVRGRGANRVTESLADRLARLSLAGLLRVREPVEAAEQLLALLTGPLESRSRLGTRHVPDTELRGLARAAVNTFLLAFGASPEQAHAP</sequence>
<dbReference type="InterPro" id="IPR009057">
    <property type="entry name" value="Homeodomain-like_sf"/>
</dbReference>
<feature type="DNA-binding region" description="H-T-H motif" evidence="2">
    <location>
        <begin position="42"/>
        <end position="61"/>
    </location>
</feature>
<keyword evidence="1 2" id="KW-0238">DNA-binding</keyword>
<evidence type="ECO:0000256" key="2">
    <source>
        <dbReference type="PROSITE-ProRule" id="PRU00335"/>
    </source>
</evidence>
<evidence type="ECO:0000313" key="5">
    <source>
        <dbReference type="Proteomes" id="UP001611383"/>
    </source>
</evidence>
<dbReference type="Proteomes" id="UP001611383">
    <property type="component" value="Chromosome"/>
</dbReference>
<dbReference type="PROSITE" id="PS50977">
    <property type="entry name" value="HTH_TETR_2"/>
    <property type="match status" value="1"/>
</dbReference>
<dbReference type="Gene3D" id="1.10.10.60">
    <property type="entry name" value="Homeodomain-like"/>
    <property type="match status" value="1"/>
</dbReference>
<proteinExistence type="predicted"/>
<dbReference type="EMBL" id="CP043494">
    <property type="protein sequence ID" value="WNG48645.1"/>
    <property type="molecule type" value="Genomic_DNA"/>
</dbReference>
<evidence type="ECO:0000313" key="4">
    <source>
        <dbReference type="EMBL" id="WNG48645.1"/>
    </source>
</evidence>
<protein>
    <submittedName>
        <fullName evidence="4">TetR/AcrR family transcriptional regulator</fullName>
    </submittedName>
</protein>
<dbReference type="InterPro" id="IPR050109">
    <property type="entry name" value="HTH-type_TetR-like_transc_reg"/>
</dbReference>
<name>A0ABY9WZR9_9BACT</name>
<dbReference type="Pfam" id="PF00440">
    <property type="entry name" value="TetR_N"/>
    <property type="match status" value="1"/>
</dbReference>
<feature type="domain" description="HTH tetR-type" evidence="3">
    <location>
        <begin position="19"/>
        <end position="79"/>
    </location>
</feature>